<proteinExistence type="predicted"/>
<dbReference type="InterPro" id="IPR011990">
    <property type="entry name" value="TPR-like_helical_dom_sf"/>
</dbReference>
<name>A0A2N3L2V5_9PROT</name>
<dbReference type="SMART" id="SM00671">
    <property type="entry name" value="SEL1"/>
    <property type="match status" value="4"/>
</dbReference>
<dbReference type="Gene3D" id="1.25.40.10">
    <property type="entry name" value="Tetratricopeptide repeat domain"/>
    <property type="match status" value="1"/>
</dbReference>
<evidence type="ECO:0000313" key="1">
    <source>
        <dbReference type="EMBL" id="PKR57030.1"/>
    </source>
</evidence>
<organism evidence="1 2">
    <name type="scientific">Thalassospira lohafexi</name>
    <dbReference type="NCBI Taxonomy" id="744227"/>
    <lineage>
        <taxon>Bacteria</taxon>
        <taxon>Pseudomonadati</taxon>
        <taxon>Pseudomonadota</taxon>
        <taxon>Alphaproteobacteria</taxon>
        <taxon>Rhodospirillales</taxon>
        <taxon>Thalassospiraceae</taxon>
        <taxon>Thalassospira</taxon>
    </lineage>
</organism>
<comment type="caution">
    <text evidence="1">The sequence shown here is derived from an EMBL/GenBank/DDBJ whole genome shotgun (WGS) entry which is preliminary data.</text>
</comment>
<dbReference type="AlphaFoldDB" id="A0A2N3L2V5"/>
<dbReference type="PANTHER" id="PTHR11102">
    <property type="entry name" value="SEL-1-LIKE PROTEIN"/>
    <property type="match status" value="1"/>
</dbReference>
<dbReference type="Proteomes" id="UP000233332">
    <property type="component" value="Unassembled WGS sequence"/>
</dbReference>
<protein>
    <recommendedName>
        <fullName evidence="3">Sel1 repeat family protein</fullName>
    </recommendedName>
</protein>
<reference evidence="1 2" key="1">
    <citation type="submission" date="2017-09" db="EMBL/GenBank/DDBJ databases">
        <title>Biodiversity and function of Thalassospira species in the particle-attached aromatic-hydrocarbon-degrading consortia from the surface seawater of the China South Sea.</title>
        <authorList>
            <person name="Dong C."/>
            <person name="Lai Q."/>
            <person name="Shao Z."/>
        </authorList>
    </citation>
    <scope>NUCLEOTIDE SEQUENCE [LARGE SCALE GENOMIC DNA]</scope>
    <source>
        <strain evidence="1 2">139Z-12</strain>
    </source>
</reference>
<evidence type="ECO:0000313" key="2">
    <source>
        <dbReference type="Proteomes" id="UP000233332"/>
    </source>
</evidence>
<gene>
    <name evidence="1" type="ORF">COO92_18315</name>
</gene>
<accession>A0A2N3L2V5</accession>
<dbReference type="InterPro" id="IPR006597">
    <property type="entry name" value="Sel1-like"/>
</dbReference>
<evidence type="ECO:0008006" key="3">
    <source>
        <dbReference type="Google" id="ProtNLM"/>
    </source>
</evidence>
<dbReference type="EMBL" id="NXGX01000008">
    <property type="protein sequence ID" value="PKR57030.1"/>
    <property type="molecule type" value="Genomic_DNA"/>
</dbReference>
<sequence>MARAQWRLAAQNDDPRAQYALGLLYYRGNTGPANYEEAAKWFMYAAQANHAGAIYYIGVLYFNGWGLNYDQFRATEYFKRALRAAPTNSNAAYLIGAQYYHGRGAQQNYVEAAHYFEIAAKGNMHAAQFMLGAMYERGWGIAQNYAESYYWLTRAARGNITFPPGAEEKEKMDAKAAVTSLEPRLRPEEIKRVHDRLNNEAAQ</sequence>
<dbReference type="InterPro" id="IPR050767">
    <property type="entry name" value="Sel1_AlgK"/>
</dbReference>
<keyword evidence="2" id="KW-1185">Reference proteome</keyword>
<dbReference type="Pfam" id="PF08238">
    <property type="entry name" value="Sel1"/>
    <property type="match status" value="4"/>
</dbReference>
<dbReference type="SUPFAM" id="SSF81901">
    <property type="entry name" value="HCP-like"/>
    <property type="match status" value="1"/>
</dbReference>
<dbReference type="PANTHER" id="PTHR11102:SF160">
    <property type="entry name" value="ERAD-ASSOCIATED E3 UBIQUITIN-PROTEIN LIGASE COMPONENT HRD3"/>
    <property type="match status" value="1"/>
</dbReference>